<dbReference type="SUPFAM" id="SSF117281">
    <property type="entry name" value="Kelch motif"/>
    <property type="match status" value="1"/>
</dbReference>
<dbReference type="PANTHER" id="PTHR46375">
    <property type="entry name" value="KELCH REPEAT AND BTB DOMAIN-CONTAINING PROTEIN 13-RELATED"/>
    <property type="match status" value="1"/>
</dbReference>
<feature type="non-terminal residue" evidence="1">
    <location>
        <position position="231"/>
    </location>
</feature>
<organism evidence="1">
    <name type="scientific">marine sediment metagenome</name>
    <dbReference type="NCBI Taxonomy" id="412755"/>
    <lineage>
        <taxon>unclassified sequences</taxon>
        <taxon>metagenomes</taxon>
        <taxon>ecological metagenomes</taxon>
    </lineage>
</organism>
<comment type="caution">
    <text evidence="1">The sequence shown here is derived from an EMBL/GenBank/DDBJ whole genome shotgun (WGS) entry which is preliminary data.</text>
</comment>
<dbReference type="InterPro" id="IPR052392">
    <property type="entry name" value="Kelch-BTB_domain-containing"/>
</dbReference>
<reference evidence="1" key="1">
    <citation type="journal article" date="2014" name="Front. Microbiol.">
        <title>High frequency of phylogenetically diverse reductive dehalogenase-homologous genes in deep subseafloor sedimentary metagenomes.</title>
        <authorList>
            <person name="Kawai M."/>
            <person name="Futagami T."/>
            <person name="Toyoda A."/>
            <person name="Takaki Y."/>
            <person name="Nishi S."/>
            <person name="Hori S."/>
            <person name="Arai W."/>
            <person name="Tsubouchi T."/>
            <person name="Morono Y."/>
            <person name="Uchiyama I."/>
            <person name="Ito T."/>
            <person name="Fujiyama A."/>
            <person name="Inagaki F."/>
            <person name="Takami H."/>
        </authorList>
    </citation>
    <scope>NUCLEOTIDE SEQUENCE</scope>
    <source>
        <strain evidence="1">Expedition CK06-06</strain>
    </source>
</reference>
<name>X1VGK6_9ZZZZ</name>
<dbReference type="EMBL" id="BARW01034424">
    <property type="protein sequence ID" value="GAJ06275.1"/>
    <property type="molecule type" value="Genomic_DNA"/>
</dbReference>
<gene>
    <name evidence="1" type="ORF">S12H4_53963</name>
</gene>
<accession>X1VGK6</accession>
<proteinExistence type="predicted"/>
<evidence type="ECO:0008006" key="2">
    <source>
        <dbReference type="Google" id="ProtNLM"/>
    </source>
</evidence>
<dbReference type="AlphaFoldDB" id="X1VGK6"/>
<sequence length="231" mass="25737">ARFTKTKIFNGRTAVPPTAYLKPVTTYPNRNPVDSGGMMQRSIAIAIDGNIYVGGGRYWNPGYYNNQWWKYNVAGGAWTRLADLPANYGFSVNWRNCTGYYNGKIYLRAEYVNNSYSRKLLAYDIAGDSWAVYETFGTGATHRYVLAACTDALYLAVDTAFQKWDYTAHTWAALRALGDKPLAGGIVGDDVYAIYDDKTYKYNKGTNAWDDQAHAAPAGTTSMICGCYIED</sequence>
<evidence type="ECO:0000313" key="1">
    <source>
        <dbReference type="EMBL" id="GAJ06275.1"/>
    </source>
</evidence>
<protein>
    <recommendedName>
        <fullName evidence="2">Galactose oxidase</fullName>
    </recommendedName>
</protein>
<dbReference type="InterPro" id="IPR015915">
    <property type="entry name" value="Kelch-typ_b-propeller"/>
</dbReference>
<feature type="non-terminal residue" evidence="1">
    <location>
        <position position="1"/>
    </location>
</feature>
<dbReference type="PANTHER" id="PTHR46375:SF3">
    <property type="entry name" value="KELCH REPEAT AND BTB DOMAIN-CONTAINING PROTEIN 13"/>
    <property type="match status" value="1"/>
</dbReference>
<dbReference type="Gene3D" id="2.120.10.80">
    <property type="entry name" value="Kelch-type beta propeller"/>
    <property type="match status" value="1"/>
</dbReference>